<feature type="transmembrane region" description="Helical" evidence="1">
    <location>
        <begin position="51"/>
        <end position="71"/>
    </location>
</feature>
<dbReference type="EMBL" id="RBKT01000001">
    <property type="protein sequence ID" value="RKR91875.1"/>
    <property type="molecule type" value="Genomic_DNA"/>
</dbReference>
<evidence type="ECO:0000313" key="4">
    <source>
        <dbReference type="Proteomes" id="UP000277671"/>
    </source>
</evidence>
<keyword evidence="4" id="KW-1185">Reference proteome</keyword>
<dbReference type="GO" id="GO:0003824">
    <property type="term" value="F:catalytic activity"/>
    <property type="evidence" value="ECO:0007669"/>
    <property type="project" value="UniProtKB-ARBA"/>
</dbReference>
<feature type="transmembrane region" description="Helical" evidence="1">
    <location>
        <begin position="83"/>
        <end position="106"/>
    </location>
</feature>
<evidence type="ECO:0000259" key="2">
    <source>
        <dbReference type="Pfam" id="PF00561"/>
    </source>
</evidence>
<keyword evidence="1" id="KW-0812">Transmembrane</keyword>
<evidence type="ECO:0000313" key="3">
    <source>
        <dbReference type="EMBL" id="RKR91875.1"/>
    </source>
</evidence>
<sequence length="465" mass="49694">MAAVVAAATAWGVVAARWTPRGPLTNAQALWSIGISVAVGLGAGWWSRSRWAMLAAPAAFVVALELTRIGVRGPSVDAPHLSPFGMVALLAGRGVHGVLSVLPLGLGAAYGAGLTRRGHRGSRIRRAGTAVLTTVLVAVTVAVSVPARTAPFPGPGGVAELALVDVGPYRLGMMIRGADVGAPVLLFIPGAPGGTEIGSTRQQLAALEQRFVVVTLDRRGGGSSYPALEPTDTVTLGGAVADTVAVTDYLRDRFHQDKIYLLGHSGGSIISVLAVQRHPGKYHAYIGTGQAVDLAASDRLFYQDILAWAGATGHDSLARRLTDQGAPPYADVYLYEPIMTYAPRVYDYDHGPNAKGATGFGLDVPEYTLLQKIHMMNGVLDTWSALYPDLQHVDLRRDAPLLEVPVYFVQGGHEMRGLATVFDQWYERLRAPRKHLDVFETAGHRAMFEQPDRFVAVMDRVLTGR</sequence>
<dbReference type="Pfam" id="PF00561">
    <property type="entry name" value="Abhydrolase_1"/>
    <property type="match status" value="1"/>
</dbReference>
<proteinExistence type="predicted"/>
<keyword evidence="1" id="KW-0472">Membrane</keyword>
<organism evidence="3 4">
    <name type="scientific">Micromonospora pisi</name>
    <dbReference type="NCBI Taxonomy" id="589240"/>
    <lineage>
        <taxon>Bacteria</taxon>
        <taxon>Bacillati</taxon>
        <taxon>Actinomycetota</taxon>
        <taxon>Actinomycetes</taxon>
        <taxon>Micromonosporales</taxon>
        <taxon>Micromonosporaceae</taxon>
        <taxon>Micromonospora</taxon>
    </lineage>
</organism>
<feature type="transmembrane region" description="Helical" evidence="1">
    <location>
        <begin position="25"/>
        <end position="44"/>
    </location>
</feature>
<name>A0A495JTK0_9ACTN</name>
<comment type="caution">
    <text evidence="3">The sequence shown here is derived from an EMBL/GenBank/DDBJ whole genome shotgun (WGS) entry which is preliminary data.</text>
</comment>
<protein>
    <submittedName>
        <fullName evidence="3">Pimeloyl-ACP methyl ester carboxylesterase</fullName>
    </submittedName>
</protein>
<keyword evidence="1" id="KW-1133">Transmembrane helix</keyword>
<dbReference type="InterPro" id="IPR029058">
    <property type="entry name" value="AB_hydrolase_fold"/>
</dbReference>
<dbReference type="Gene3D" id="3.40.50.1820">
    <property type="entry name" value="alpha/beta hydrolase"/>
    <property type="match status" value="1"/>
</dbReference>
<dbReference type="SUPFAM" id="SSF53474">
    <property type="entry name" value="alpha/beta-Hydrolases"/>
    <property type="match status" value="1"/>
</dbReference>
<accession>A0A495JTK0</accession>
<dbReference type="Proteomes" id="UP000277671">
    <property type="component" value="Unassembled WGS sequence"/>
</dbReference>
<dbReference type="AlphaFoldDB" id="A0A495JTK0"/>
<gene>
    <name evidence="3" type="ORF">BDK92_6303</name>
</gene>
<dbReference type="InterPro" id="IPR000073">
    <property type="entry name" value="AB_hydrolase_1"/>
</dbReference>
<feature type="domain" description="AB hydrolase-1" evidence="2">
    <location>
        <begin position="183"/>
        <end position="449"/>
    </location>
</feature>
<evidence type="ECO:0000256" key="1">
    <source>
        <dbReference type="SAM" id="Phobius"/>
    </source>
</evidence>
<reference evidence="3 4" key="1">
    <citation type="submission" date="2018-10" db="EMBL/GenBank/DDBJ databases">
        <title>Sequencing the genomes of 1000 actinobacteria strains.</title>
        <authorList>
            <person name="Klenk H.-P."/>
        </authorList>
    </citation>
    <scope>NUCLEOTIDE SEQUENCE [LARGE SCALE GENOMIC DNA]</scope>
    <source>
        <strain evidence="3 4">DSM 45175</strain>
    </source>
</reference>
<feature type="transmembrane region" description="Helical" evidence="1">
    <location>
        <begin position="127"/>
        <end position="145"/>
    </location>
</feature>